<evidence type="ECO:0000313" key="3">
    <source>
        <dbReference type="Proteomes" id="UP000548326"/>
    </source>
</evidence>
<feature type="domain" description="M23ase beta-sheet core" evidence="1">
    <location>
        <begin position="95"/>
        <end position="188"/>
    </location>
</feature>
<gene>
    <name evidence="2" type="ORF">HDF22_005653</name>
</gene>
<evidence type="ECO:0000259" key="1">
    <source>
        <dbReference type="Pfam" id="PF01551"/>
    </source>
</evidence>
<dbReference type="PANTHER" id="PTHR21666">
    <property type="entry name" value="PEPTIDASE-RELATED"/>
    <property type="match status" value="1"/>
</dbReference>
<dbReference type="CDD" id="cd12797">
    <property type="entry name" value="M23_peptidase"/>
    <property type="match status" value="1"/>
</dbReference>
<accession>A0A841JMK9</accession>
<dbReference type="SUPFAM" id="SSF51261">
    <property type="entry name" value="Duplicated hybrid motif"/>
    <property type="match status" value="1"/>
</dbReference>
<dbReference type="InterPro" id="IPR050570">
    <property type="entry name" value="Cell_wall_metabolism_enzyme"/>
</dbReference>
<proteinExistence type="predicted"/>
<dbReference type="AlphaFoldDB" id="A0A841JMK9"/>
<dbReference type="Gene3D" id="2.70.70.10">
    <property type="entry name" value="Glucose Permease (Domain IIA)"/>
    <property type="match status" value="1"/>
</dbReference>
<keyword evidence="2" id="KW-0378">Hydrolase</keyword>
<dbReference type="InterPro" id="IPR011055">
    <property type="entry name" value="Dup_hybrid_motif"/>
</dbReference>
<dbReference type="GO" id="GO:0004222">
    <property type="term" value="F:metalloendopeptidase activity"/>
    <property type="evidence" value="ECO:0007669"/>
    <property type="project" value="TreeGrafter"/>
</dbReference>
<dbReference type="InterPro" id="IPR016047">
    <property type="entry name" value="M23ase_b-sheet_dom"/>
</dbReference>
<dbReference type="RefSeq" id="WP_183589976.1">
    <property type="nucleotide sequence ID" value="NZ_JACHCA010000025.1"/>
</dbReference>
<organism evidence="2 3">
    <name type="scientific">Mucilaginibacter lappiensis</name>
    <dbReference type="NCBI Taxonomy" id="354630"/>
    <lineage>
        <taxon>Bacteria</taxon>
        <taxon>Pseudomonadati</taxon>
        <taxon>Bacteroidota</taxon>
        <taxon>Sphingobacteriia</taxon>
        <taxon>Sphingobacteriales</taxon>
        <taxon>Sphingobacteriaceae</taxon>
        <taxon>Mucilaginibacter</taxon>
    </lineage>
</organism>
<evidence type="ECO:0000313" key="2">
    <source>
        <dbReference type="EMBL" id="MBB6131502.1"/>
    </source>
</evidence>
<dbReference type="Pfam" id="PF01551">
    <property type="entry name" value="Peptidase_M23"/>
    <property type="match status" value="1"/>
</dbReference>
<sequence length="209" mass="23030">MLLNLTELRAQEGYTVISPVFRKPIAIVLSEPVRMPKKQHKDSLVYFSKVAAVADKRSQLQEAMQALPPCLPLKNLNLRSGYGPRTHPVTGEKNKFHSGVDLSARSDSIYCVLTGFVSEIGYNSLIGIYCRVQHGDYIIIYGHLSKLLVQAGDSTAPGTVLGISGATGRVTGEHLHFSVKYKGEFINPLHFLYAIMTQDANQNVAMLKN</sequence>
<dbReference type="Proteomes" id="UP000548326">
    <property type="component" value="Unassembled WGS sequence"/>
</dbReference>
<dbReference type="PANTHER" id="PTHR21666:SF270">
    <property type="entry name" value="MUREIN HYDROLASE ACTIVATOR ENVC"/>
    <property type="match status" value="1"/>
</dbReference>
<dbReference type="EMBL" id="JACHCA010000025">
    <property type="protein sequence ID" value="MBB6131502.1"/>
    <property type="molecule type" value="Genomic_DNA"/>
</dbReference>
<protein>
    <submittedName>
        <fullName evidence="2">Murein DD-endopeptidase MepM/ murein hydrolase activator NlpD</fullName>
    </submittedName>
</protein>
<comment type="caution">
    <text evidence="2">The sequence shown here is derived from an EMBL/GenBank/DDBJ whole genome shotgun (WGS) entry which is preliminary data.</text>
</comment>
<name>A0A841JMK9_9SPHI</name>
<reference evidence="2 3" key="1">
    <citation type="submission" date="2020-08" db="EMBL/GenBank/DDBJ databases">
        <title>Genomic Encyclopedia of Type Strains, Phase IV (KMG-V): Genome sequencing to study the core and pangenomes of soil and plant-associated prokaryotes.</title>
        <authorList>
            <person name="Whitman W."/>
        </authorList>
    </citation>
    <scope>NUCLEOTIDE SEQUENCE [LARGE SCALE GENOMIC DNA]</scope>
    <source>
        <strain evidence="2 3">MP601</strain>
    </source>
</reference>